<dbReference type="InterPro" id="IPR019264">
    <property type="entry name" value="DUF2179"/>
</dbReference>
<dbReference type="OrthoDB" id="3180973at2"/>
<dbReference type="RefSeq" id="WP_106776529.1">
    <property type="nucleotide sequence ID" value="NZ_JBGGGQ010000001.1"/>
</dbReference>
<proteinExistence type="predicted"/>
<dbReference type="InterPro" id="IPR003740">
    <property type="entry name" value="YitT"/>
</dbReference>
<dbReference type="AlphaFoldDB" id="A0A2P7Q1D6"/>
<keyword evidence="3 6" id="KW-0812">Transmembrane</keyword>
<dbReference type="EMBL" id="JYGE01000003">
    <property type="protein sequence ID" value="PSJ31783.1"/>
    <property type="molecule type" value="Genomic_DNA"/>
</dbReference>
<feature type="transmembrane region" description="Helical" evidence="6">
    <location>
        <begin position="12"/>
        <end position="34"/>
    </location>
</feature>
<evidence type="ECO:0000256" key="2">
    <source>
        <dbReference type="ARBA" id="ARBA00022475"/>
    </source>
</evidence>
<dbReference type="PANTHER" id="PTHR33545:SF5">
    <property type="entry name" value="UPF0750 MEMBRANE PROTEIN YITT"/>
    <property type="match status" value="1"/>
</dbReference>
<evidence type="ECO:0000313" key="8">
    <source>
        <dbReference type="EMBL" id="PSJ31783.1"/>
    </source>
</evidence>
<dbReference type="PIRSF" id="PIRSF006483">
    <property type="entry name" value="Membrane_protein_YitT"/>
    <property type="match status" value="1"/>
</dbReference>
<name>A0A2P7Q1D6_9FIRM</name>
<evidence type="ECO:0000256" key="4">
    <source>
        <dbReference type="ARBA" id="ARBA00022989"/>
    </source>
</evidence>
<feature type="transmembrane region" description="Helical" evidence="6">
    <location>
        <begin position="113"/>
        <end position="131"/>
    </location>
</feature>
<dbReference type="Pfam" id="PF10035">
    <property type="entry name" value="DUF2179"/>
    <property type="match status" value="1"/>
</dbReference>
<dbReference type="Proteomes" id="UP000241434">
    <property type="component" value="Unassembled WGS sequence"/>
</dbReference>
<evidence type="ECO:0000259" key="7">
    <source>
        <dbReference type="Pfam" id="PF10035"/>
    </source>
</evidence>
<dbReference type="InterPro" id="IPR051461">
    <property type="entry name" value="UPF0750_membrane"/>
</dbReference>
<evidence type="ECO:0000256" key="3">
    <source>
        <dbReference type="ARBA" id="ARBA00022692"/>
    </source>
</evidence>
<dbReference type="PANTHER" id="PTHR33545">
    <property type="entry name" value="UPF0750 MEMBRANE PROTEIN YITT-RELATED"/>
    <property type="match status" value="1"/>
</dbReference>
<evidence type="ECO:0000256" key="5">
    <source>
        <dbReference type="ARBA" id="ARBA00023136"/>
    </source>
</evidence>
<organism evidence="8 9">
    <name type="scientific">Peptostreptococcus russellii</name>
    <dbReference type="NCBI Taxonomy" id="215200"/>
    <lineage>
        <taxon>Bacteria</taxon>
        <taxon>Bacillati</taxon>
        <taxon>Bacillota</taxon>
        <taxon>Clostridia</taxon>
        <taxon>Peptostreptococcales</taxon>
        <taxon>Peptostreptococcaceae</taxon>
        <taxon>Peptostreptococcus</taxon>
    </lineage>
</organism>
<feature type="transmembrane region" description="Helical" evidence="6">
    <location>
        <begin position="160"/>
        <end position="188"/>
    </location>
</feature>
<dbReference type="Gene3D" id="3.30.70.120">
    <property type="match status" value="1"/>
</dbReference>
<dbReference type="InterPro" id="IPR015867">
    <property type="entry name" value="N-reg_PII/ATP_PRibTrfase_C"/>
</dbReference>
<keyword evidence="5 6" id="KW-0472">Membrane</keyword>
<evidence type="ECO:0000256" key="6">
    <source>
        <dbReference type="SAM" id="Phobius"/>
    </source>
</evidence>
<feature type="transmembrane region" description="Helical" evidence="6">
    <location>
        <begin position="90"/>
        <end position="107"/>
    </location>
</feature>
<evidence type="ECO:0000313" key="9">
    <source>
        <dbReference type="Proteomes" id="UP000241434"/>
    </source>
</evidence>
<gene>
    <name evidence="8" type="ORF">UF10_03960</name>
</gene>
<accession>A0A2P7Q1D6</accession>
<evidence type="ECO:0000256" key="1">
    <source>
        <dbReference type="ARBA" id="ARBA00004651"/>
    </source>
</evidence>
<feature type="domain" description="DUF2179" evidence="7">
    <location>
        <begin position="226"/>
        <end position="280"/>
    </location>
</feature>
<comment type="caution">
    <text evidence="8">The sequence shown here is derived from an EMBL/GenBank/DDBJ whole genome shotgun (WGS) entry which is preliminary data.</text>
</comment>
<reference evidence="8" key="1">
    <citation type="thesis" date="2015" institute="Rutgers" country="The State University of New Jersey, 14 College Farm Rd., New Brunswick, NJ, USA">
        <title>Ammonia toxicity in bacteria and its implications for treatment of and resource recovery from highly nitrogenous organic wastes.</title>
        <authorList>
            <person name="Luther A.K."/>
        </authorList>
    </citation>
    <scope>NUCLEOTIDE SEQUENCE</scope>
    <source>
        <strain evidence="8">RT-10B</strain>
    </source>
</reference>
<keyword evidence="2" id="KW-1003">Cell membrane</keyword>
<dbReference type="Pfam" id="PF02588">
    <property type="entry name" value="YitT_membrane"/>
    <property type="match status" value="1"/>
</dbReference>
<keyword evidence="4 6" id="KW-1133">Transmembrane helix</keyword>
<sequence length="288" mass="31645">MSQVKDRLREHPSLRMVTMILGLFISALGVNGFLRQAHLLSGGVTGFATAINYVSGINVGLMAFLLNIPIFIIGFIYLEKDFCIFSLINMIIYSLILGLTQDIGSIIPVHDKFIQTIYGGFLNGLGIGLVFRAKTSTGGTDIIAAILKIKKNIEIKNTSFAANVIVVLLGSVMFGLTLGLYTLIGFYINSLALGFIKDAMNYQKSLIIISDKPEEIADDIMKELIRGVTFLHAEGAYTGENKKLVYTIVSSNEIPKIKEIAFKHDPRAFVTINEVNEVKGRGFKSKDL</sequence>
<dbReference type="CDD" id="cd16380">
    <property type="entry name" value="YitT_C"/>
    <property type="match status" value="1"/>
</dbReference>
<protein>
    <submittedName>
        <fullName evidence="8">Membrane protein</fullName>
    </submittedName>
</protein>
<dbReference type="GO" id="GO:0005886">
    <property type="term" value="C:plasma membrane"/>
    <property type="evidence" value="ECO:0007669"/>
    <property type="project" value="UniProtKB-SubCell"/>
</dbReference>
<feature type="transmembrane region" description="Helical" evidence="6">
    <location>
        <begin position="54"/>
        <end position="78"/>
    </location>
</feature>
<keyword evidence="9" id="KW-1185">Reference proteome</keyword>
<comment type="subcellular location">
    <subcellularLocation>
        <location evidence="1">Cell membrane</location>
        <topology evidence="1">Multi-pass membrane protein</topology>
    </subcellularLocation>
</comment>